<name>A0A139WRC0_9CYAN</name>
<gene>
    <name evidence="1" type="ORF">WA1_09530</name>
</gene>
<evidence type="ECO:0000313" key="2">
    <source>
        <dbReference type="Proteomes" id="UP000076925"/>
    </source>
</evidence>
<comment type="caution">
    <text evidence="1">The sequence shown here is derived from an EMBL/GenBank/DDBJ whole genome shotgun (WGS) entry which is preliminary data.</text>
</comment>
<dbReference type="OrthoDB" id="532665at2"/>
<dbReference type="Proteomes" id="UP000076925">
    <property type="component" value="Unassembled WGS sequence"/>
</dbReference>
<reference evidence="1 2" key="1">
    <citation type="journal article" date="2013" name="Genome Biol. Evol.">
        <title>Genomes of Stigonematalean cyanobacteria (subsection V) and the evolution of oxygenic photosynthesis from prokaryotes to plastids.</title>
        <authorList>
            <person name="Dagan T."/>
            <person name="Roettger M."/>
            <person name="Stucken K."/>
            <person name="Landan G."/>
            <person name="Koch R."/>
            <person name="Major P."/>
            <person name="Gould S.B."/>
            <person name="Goremykin V.V."/>
            <person name="Rippka R."/>
            <person name="Tandeau de Marsac N."/>
            <person name="Gugger M."/>
            <person name="Lockhart P.J."/>
            <person name="Allen J.F."/>
            <person name="Brune I."/>
            <person name="Maus I."/>
            <person name="Puhler A."/>
            <person name="Martin W.F."/>
        </authorList>
    </citation>
    <scope>NUCLEOTIDE SEQUENCE [LARGE SCALE GENOMIC DNA]</scope>
    <source>
        <strain evidence="1 2">PCC 7110</strain>
    </source>
</reference>
<dbReference type="EMBL" id="ANNX02000053">
    <property type="protein sequence ID" value="KYC34980.1"/>
    <property type="molecule type" value="Genomic_DNA"/>
</dbReference>
<protein>
    <recommendedName>
        <fullName evidence="3">Helix-turn-helix domain-containing protein</fullName>
    </recommendedName>
</protein>
<organism evidence="1 2">
    <name type="scientific">Scytonema hofmannii PCC 7110</name>
    <dbReference type="NCBI Taxonomy" id="128403"/>
    <lineage>
        <taxon>Bacteria</taxon>
        <taxon>Bacillati</taxon>
        <taxon>Cyanobacteriota</taxon>
        <taxon>Cyanophyceae</taxon>
        <taxon>Nostocales</taxon>
        <taxon>Scytonemataceae</taxon>
        <taxon>Scytonema</taxon>
    </lineage>
</organism>
<evidence type="ECO:0008006" key="3">
    <source>
        <dbReference type="Google" id="ProtNLM"/>
    </source>
</evidence>
<keyword evidence="2" id="KW-1185">Reference proteome</keyword>
<dbReference type="AlphaFoldDB" id="A0A139WRC0"/>
<sequence length="104" mass="12520">MSNPRQITARELHLILLYSHWEFGMLPADFYAKWDVSYEQMALICSRSESTVRGWFRKGKKQRHPTRNDSLHLAFMDLLLEHFEEIPHEVLQWLQLNEISKLHE</sequence>
<evidence type="ECO:0000313" key="1">
    <source>
        <dbReference type="EMBL" id="KYC34980.1"/>
    </source>
</evidence>
<proteinExistence type="predicted"/>
<accession>A0A139WRC0</accession>